<comment type="subcellular location">
    <subcellularLocation>
        <location evidence="1">Secreted</location>
    </subcellularLocation>
</comment>
<evidence type="ECO:0000256" key="3">
    <source>
        <dbReference type="ARBA" id="ARBA00023157"/>
    </source>
</evidence>
<dbReference type="GO" id="GO:0030424">
    <property type="term" value="C:axon"/>
    <property type="evidence" value="ECO:0007669"/>
    <property type="project" value="TreeGrafter"/>
</dbReference>
<dbReference type="Pfam" id="PF13927">
    <property type="entry name" value="Ig_3"/>
    <property type="match status" value="1"/>
</dbReference>
<dbReference type="GO" id="GO:0005886">
    <property type="term" value="C:plasma membrane"/>
    <property type="evidence" value="ECO:0007669"/>
    <property type="project" value="TreeGrafter"/>
</dbReference>
<organism evidence="11">
    <name type="scientific">Pectinophora gossypiella</name>
    <name type="common">Cotton pink bollworm</name>
    <name type="synonym">Depressaria gossypiella</name>
    <dbReference type="NCBI Taxonomy" id="13191"/>
    <lineage>
        <taxon>Eukaryota</taxon>
        <taxon>Metazoa</taxon>
        <taxon>Ecdysozoa</taxon>
        <taxon>Arthropoda</taxon>
        <taxon>Hexapoda</taxon>
        <taxon>Insecta</taxon>
        <taxon>Pterygota</taxon>
        <taxon>Neoptera</taxon>
        <taxon>Endopterygota</taxon>
        <taxon>Lepidoptera</taxon>
        <taxon>Glossata</taxon>
        <taxon>Ditrysia</taxon>
        <taxon>Gelechioidea</taxon>
        <taxon>Gelechiidae</taxon>
        <taxon>Apatetrinae</taxon>
        <taxon>Pectinophora</taxon>
    </lineage>
</organism>
<gene>
    <name evidence="11" type="ORF">g.5954</name>
    <name evidence="10" type="ORF">g.5955</name>
</gene>
<dbReference type="InterPro" id="IPR013783">
    <property type="entry name" value="Ig-like_fold"/>
</dbReference>
<reference evidence="11" key="1">
    <citation type="submission" date="2015-09" db="EMBL/GenBank/DDBJ databases">
        <title>De novo assembly of Pectinophora gossypiella (Pink Bollworm) gut transcriptome.</title>
        <authorList>
            <person name="Tassone E.E."/>
        </authorList>
    </citation>
    <scope>NUCLEOTIDE SEQUENCE</scope>
</reference>
<protein>
    <recommendedName>
        <fullName evidence="7">Hemolin</fullName>
    </recommendedName>
</protein>
<dbReference type="EMBL" id="GDQN01001847">
    <property type="protein sequence ID" value="JAT89207.1"/>
    <property type="molecule type" value="Transcribed_RNA"/>
</dbReference>
<dbReference type="Gene3D" id="2.60.40.10">
    <property type="entry name" value="Immunoglobulins"/>
    <property type="match status" value="2"/>
</dbReference>
<dbReference type="CDD" id="cd00096">
    <property type="entry name" value="Ig"/>
    <property type="match status" value="1"/>
</dbReference>
<evidence type="ECO:0000313" key="11">
    <source>
        <dbReference type="EMBL" id="JAT89207.1"/>
    </source>
</evidence>
<keyword evidence="4" id="KW-0325">Glycoprotein</keyword>
<evidence type="ECO:0000256" key="1">
    <source>
        <dbReference type="ARBA" id="ARBA00004613"/>
    </source>
</evidence>
<dbReference type="GO" id="GO:0007156">
    <property type="term" value="P:homophilic cell adhesion via plasma membrane adhesion molecules"/>
    <property type="evidence" value="ECO:0007669"/>
    <property type="project" value="TreeGrafter"/>
</dbReference>
<feature type="domain" description="Ig-like" evidence="9">
    <location>
        <begin position="164"/>
        <end position="250"/>
    </location>
</feature>
<evidence type="ECO:0000256" key="6">
    <source>
        <dbReference type="ARBA" id="ARBA00061228"/>
    </source>
</evidence>
<dbReference type="PANTHER" id="PTHR10075">
    <property type="entry name" value="BASIGIN RELATED"/>
    <property type="match status" value="1"/>
</dbReference>
<dbReference type="GO" id="GO:0070593">
    <property type="term" value="P:dendrite self-avoidance"/>
    <property type="evidence" value="ECO:0007669"/>
    <property type="project" value="TreeGrafter"/>
</dbReference>
<dbReference type="InterPro" id="IPR036179">
    <property type="entry name" value="Ig-like_dom_sf"/>
</dbReference>
<feature type="domain" description="Ig-like" evidence="9">
    <location>
        <begin position="40"/>
        <end position="140"/>
    </location>
</feature>
<dbReference type="InterPro" id="IPR013098">
    <property type="entry name" value="Ig_I-set"/>
</dbReference>
<dbReference type="InterPro" id="IPR003599">
    <property type="entry name" value="Ig_sub"/>
</dbReference>
<keyword evidence="2" id="KW-0964">Secreted</keyword>
<proteinExistence type="inferred from homology"/>
<dbReference type="PANTHER" id="PTHR10075:SF109">
    <property type="entry name" value="NEURAL_ECTODERMAL DEVELOPMENT FACTOR IMP-L2"/>
    <property type="match status" value="1"/>
</dbReference>
<feature type="chain" id="PRO_5009115518" description="Hemolin" evidence="8">
    <location>
        <begin position="18"/>
        <end position="255"/>
    </location>
</feature>
<dbReference type="GO" id="GO:0005576">
    <property type="term" value="C:extracellular region"/>
    <property type="evidence" value="ECO:0007669"/>
    <property type="project" value="UniProtKB-SubCell"/>
</dbReference>
<comment type="similarity">
    <text evidence="6">Belongs to the hemolin family.</text>
</comment>
<feature type="signal peptide" evidence="8">
    <location>
        <begin position="1"/>
        <end position="17"/>
    </location>
</feature>
<dbReference type="InterPro" id="IPR007110">
    <property type="entry name" value="Ig-like_dom"/>
</dbReference>
<dbReference type="FunFam" id="2.60.40.10:FF:000032">
    <property type="entry name" value="palladin isoform X1"/>
    <property type="match status" value="1"/>
</dbReference>
<dbReference type="Pfam" id="PF07679">
    <property type="entry name" value="I-set"/>
    <property type="match status" value="1"/>
</dbReference>
<dbReference type="SMART" id="SM00408">
    <property type="entry name" value="IGc2"/>
    <property type="match status" value="2"/>
</dbReference>
<dbReference type="AlphaFoldDB" id="A0A1E1WQL1"/>
<accession>A0A1E1WQL1</accession>
<evidence type="ECO:0000259" key="9">
    <source>
        <dbReference type="PROSITE" id="PS50835"/>
    </source>
</evidence>
<dbReference type="OrthoDB" id="6138780at2759"/>
<dbReference type="GO" id="GO:0098632">
    <property type="term" value="F:cell-cell adhesion mediator activity"/>
    <property type="evidence" value="ECO:0007669"/>
    <property type="project" value="TreeGrafter"/>
</dbReference>
<keyword evidence="3" id="KW-1015">Disulfide bond</keyword>
<dbReference type="GO" id="GO:0007411">
    <property type="term" value="P:axon guidance"/>
    <property type="evidence" value="ECO:0007669"/>
    <property type="project" value="TreeGrafter"/>
</dbReference>
<sequence length="255" mass="27859">MRQLVLVFAALLACSQTANVDRHVKLISELDNTIENNALPTTKQYRKFVALTSRPAGAVEHPAGAPLELTCAGVGAPAPSVRWFKNDAPIYEHDLESNEIIDANPTSLARVTSSLLIPTTQDQDTYTCVISAGLKTARASTIVYSDGDGSTDEQERAKLTPLTPRILVSYKVFIDLIGNSIVLPCKVRGHPRPHVTWKDNKGNFVKNNPRMKVLRSGELVISSLRWTDMGEFTCHAENAFGSKHATTFVYPAKAG</sequence>
<dbReference type="SUPFAM" id="SSF48726">
    <property type="entry name" value="Immunoglobulin"/>
    <property type="match status" value="2"/>
</dbReference>
<name>A0A1E1WQL1_PECGO</name>
<evidence type="ECO:0000313" key="10">
    <source>
        <dbReference type="EMBL" id="JAT82534.1"/>
    </source>
</evidence>
<evidence type="ECO:0000256" key="2">
    <source>
        <dbReference type="ARBA" id="ARBA00022525"/>
    </source>
</evidence>
<dbReference type="EMBL" id="GDQN01008520">
    <property type="protein sequence ID" value="JAT82534.1"/>
    <property type="molecule type" value="Transcribed_RNA"/>
</dbReference>
<evidence type="ECO:0000256" key="4">
    <source>
        <dbReference type="ARBA" id="ARBA00023180"/>
    </source>
</evidence>
<dbReference type="InterPro" id="IPR003598">
    <property type="entry name" value="Ig_sub2"/>
</dbReference>
<dbReference type="SMART" id="SM00409">
    <property type="entry name" value="IG"/>
    <property type="match status" value="2"/>
</dbReference>
<dbReference type="PROSITE" id="PS50835">
    <property type="entry name" value="IG_LIKE"/>
    <property type="match status" value="2"/>
</dbReference>
<evidence type="ECO:0000256" key="7">
    <source>
        <dbReference type="ARBA" id="ARBA00068688"/>
    </source>
</evidence>
<evidence type="ECO:0000256" key="8">
    <source>
        <dbReference type="SAM" id="SignalP"/>
    </source>
</evidence>
<evidence type="ECO:0000256" key="5">
    <source>
        <dbReference type="ARBA" id="ARBA00023319"/>
    </source>
</evidence>
<keyword evidence="8" id="KW-0732">Signal</keyword>
<keyword evidence="5" id="KW-0393">Immunoglobulin domain</keyword>